<sequence>MVANDSGRAEAVHLYITGVDTQSGRLGYVNASGSFTPWPGGQIPPSPAPDVSIPGPARGASTTVRVPMGFSGRMYLAFGEKLKFFLTPTGLVEPAPWNPSDANHNILFDWSEFTYNSSGLWLNSSQVDMFSVPHSVEVTASSGQVKRTGVLVGGGRGRIFDAIGSAGWSQLVHRRSDGMALRAIAPRKAIELGRFPADYFAPYVNDVWSRYSSAGLVVAPFQHDPGTRFTGRVSGDTMHFTNAQGQRVASFGKPPSKDIFGCDGVLHAPNDAVVGPIARSLCADLNRSAIGRAATSPVWDKAQYYSGSITNHYSKAMHANMVDGRAYGFAFDDVGGHESLVHDPNPRSARIGLTGF</sequence>
<dbReference type="PANTHER" id="PTHR38165">
    <property type="match status" value="1"/>
</dbReference>
<accession>A0ABW0ERZ1</accession>
<dbReference type="RefSeq" id="WP_378250065.1">
    <property type="nucleotide sequence ID" value="NZ_JBHSKF010000015.1"/>
</dbReference>
<dbReference type="InterPro" id="IPR042517">
    <property type="entry name" value="Glyco_hydro_64_N_2"/>
</dbReference>
<evidence type="ECO:0000313" key="2">
    <source>
        <dbReference type="EMBL" id="MFC5290183.1"/>
    </source>
</evidence>
<dbReference type="Pfam" id="PF16483">
    <property type="entry name" value="Glyco_hydro_64"/>
    <property type="match status" value="1"/>
</dbReference>
<dbReference type="Gene3D" id="3.30.920.50">
    <property type="entry name" value="Beta-1,3-glucanase, C-terminal domain"/>
    <property type="match status" value="1"/>
</dbReference>
<dbReference type="EMBL" id="JBHSKF010000015">
    <property type="protein sequence ID" value="MFC5290183.1"/>
    <property type="molecule type" value="Genomic_DNA"/>
</dbReference>
<evidence type="ECO:0000259" key="1">
    <source>
        <dbReference type="PROSITE" id="PS52006"/>
    </source>
</evidence>
<dbReference type="InterPro" id="IPR037176">
    <property type="entry name" value="Osmotin/thaumatin-like_sf"/>
</dbReference>
<gene>
    <name evidence="2" type="ORF">ACFPM7_24265</name>
</gene>
<dbReference type="Gene3D" id="2.60.110.10">
    <property type="entry name" value="Thaumatin"/>
    <property type="match status" value="1"/>
</dbReference>
<dbReference type="InterPro" id="IPR037398">
    <property type="entry name" value="Glyco_hydro_64_fam"/>
</dbReference>
<comment type="caution">
    <text evidence="2">The sequence shown here is derived from an EMBL/GenBank/DDBJ whole genome shotgun (WGS) entry which is preliminary data.</text>
</comment>
<dbReference type="InterPro" id="IPR032477">
    <property type="entry name" value="Glyco_hydro_64"/>
</dbReference>
<protein>
    <submittedName>
        <fullName evidence="2">Beta-1,3-glucanase family protein</fullName>
    </submittedName>
</protein>
<evidence type="ECO:0000313" key="3">
    <source>
        <dbReference type="Proteomes" id="UP001596157"/>
    </source>
</evidence>
<reference evidence="3" key="1">
    <citation type="journal article" date="2019" name="Int. J. Syst. Evol. Microbiol.">
        <title>The Global Catalogue of Microorganisms (GCM) 10K type strain sequencing project: providing services to taxonomists for standard genome sequencing and annotation.</title>
        <authorList>
            <consortium name="The Broad Institute Genomics Platform"/>
            <consortium name="The Broad Institute Genome Sequencing Center for Infectious Disease"/>
            <person name="Wu L."/>
            <person name="Ma J."/>
        </authorList>
    </citation>
    <scope>NUCLEOTIDE SEQUENCE [LARGE SCALE GENOMIC DNA]</scope>
    <source>
        <strain evidence="3">CCUG 59778</strain>
    </source>
</reference>
<dbReference type="Proteomes" id="UP001596157">
    <property type="component" value="Unassembled WGS sequence"/>
</dbReference>
<feature type="domain" description="GH64" evidence="1">
    <location>
        <begin position="1"/>
        <end position="355"/>
    </location>
</feature>
<dbReference type="PANTHER" id="PTHR38165:SF1">
    <property type="entry name" value="GLUCANASE B"/>
    <property type="match status" value="1"/>
</dbReference>
<dbReference type="PROSITE" id="PS52006">
    <property type="entry name" value="GH64"/>
    <property type="match status" value="1"/>
</dbReference>
<proteinExistence type="predicted"/>
<keyword evidence="3" id="KW-1185">Reference proteome</keyword>
<organism evidence="2 3">
    <name type="scientific">Actinokineospora guangxiensis</name>
    <dbReference type="NCBI Taxonomy" id="1490288"/>
    <lineage>
        <taxon>Bacteria</taxon>
        <taxon>Bacillati</taxon>
        <taxon>Actinomycetota</taxon>
        <taxon>Actinomycetes</taxon>
        <taxon>Pseudonocardiales</taxon>
        <taxon>Pseudonocardiaceae</taxon>
        <taxon>Actinokineospora</taxon>
    </lineage>
</organism>
<name>A0ABW0ERZ1_9PSEU</name>